<dbReference type="PANTHER" id="PTHR48050:SF13">
    <property type="entry name" value="STEROL 3-BETA-GLUCOSYLTRANSFERASE UGT80A2"/>
    <property type="match status" value="1"/>
</dbReference>
<dbReference type="GO" id="GO:0008194">
    <property type="term" value="F:UDP-glycosyltransferase activity"/>
    <property type="evidence" value="ECO:0007669"/>
    <property type="project" value="InterPro"/>
</dbReference>
<organism evidence="4 5">
    <name type="scientific">Nocardioides albertanoniae</name>
    <dbReference type="NCBI Taxonomy" id="1175486"/>
    <lineage>
        <taxon>Bacteria</taxon>
        <taxon>Bacillati</taxon>
        <taxon>Actinomycetota</taxon>
        <taxon>Actinomycetes</taxon>
        <taxon>Propionibacteriales</taxon>
        <taxon>Nocardioidaceae</taxon>
        <taxon>Nocardioides</taxon>
    </lineage>
</organism>
<dbReference type="Proteomes" id="UP000320209">
    <property type="component" value="Unassembled WGS sequence"/>
</dbReference>
<dbReference type="AlphaFoldDB" id="A0A543A7E8"/>
<name>A0A543A7E8_9ACTN</name>
<dbReference type="InterPro" id="IPR006326">
    <property type="entry name" value="UDPGT_MGT-like"/>
</dbReference>
<dbReference type="InterPro" id="IPR010610">
    <property type="entry name" value="EryCIII-like_C"/>
</dbReference>
<dbReference type="InterPro" id="IPR035595">
    <property type="entry name" value="UDP_glycos_trans_CS"/>
</dbReference>
<evidence type="ECO:0000313" key="5">
    <source>
        <dbReference type="Proteomes" id="UP000320209"/>
    </source>
</evidence>
<dbReference type="Pfam" id="PF06722">
    <property type="entry name" value="EryCIII-like_C"/>
    <property type="match status" value="1"/>
</dbReference>
<accession>A0A543A7E8</accession>
<dbReference type="PANTHER" id="PTHR48050">
    <property type="entry name" value="STEROL 3-BETA-GLUCOSYLTRANSFERASE"/>
    <property type="match status" value="1"/>
</dbReference>
<dbReference type="InterPro" id="IPR002213">
    <property type="entry name" value="UDP_glucos_trans"/>
</dbReference>
<proteinExistence type="inferred from homology"/>
<evidence type="ECO:0000259" key="3">
    <source>
        <dbReference type="Pfam" id="PF06722"/>
    </source>
</evidence>
<dbReference type="FunFam" id="3.40.50.2000:FF:000072">
    <property type="entry name" value="Glycosyl transferase"/>
    <property type="match status" value="1"/>
</dbReference>
<comment type="similarity">
    <text evidence="1">Belongs to the UDP-glycosyltransferase family.</text>
</comment>
<dbReference type="PROSITE" id="PS00375">
    <property type="entry name" value="UDPGT"/>
    <property type="match status" value="1"/>
</dbReference>
<dbReference type="SUPFAM" id="SSF53756">
    <property type="entry name" value="UDP-Glycosyltransferase/glycogen phosphorylase"/>
    <property type="match status" value="1"/>
</dbReference>
<protein>
    <submittedName>
        <fullName evidence="4">MGT family glycosyltransferase</fullName>
    </submittedName>
</protein>
<feature type="domain" description="Erythromycin biosynthesis protein CIII-like C-terminal" evidence="3">
    <location>
        <begin position="268"/>
        <end position="376"/>
    </location>
</feature>
<dbReference type="EMBL" id="VFOV01000001">
    <property type="protein sequence ID" value="TQL68531.1"/>
    <property type="molecule type" value="Genomic_DNA"/>
</dbReference>
<reference evidence="4 5" key="1">
    <citation type="submission" date="2019-06" db="EMBL/GenBank/DDBJ databases">
        <title>Sequencing the genomes of 1000 actinobacteria strains.</title>
        <authorList>
            <person name="Klenk H.-P."/>
        </authorList>
    </citation>
    <scope>NUCLEOTIDE SEQUENCE [LARGE SCALE GENOMIC DNA]</scope>
    <source>
        <strain evidence="4 5">DSM 25218</strain>
    </source>
</reference>
<gene>
    <name evidence="4" type="ORF">FB381_2421</name>
</gene>
<evidence type="ECO:0000256" key="2">
    <source>
        <dbReference type="ARBA" id="ARBA00022679"/>
    </source>
</evidence>
<dbReference type="RefSeq" id="WP_211352400.1">
    <property type="nucleotide sequence ID" value="NZ_VFOV01000001.1"/>
</dbReference>
<dbReference type="NCBIfam" id="TIGR01426">
    <property type="entry name" value="MGT"/>
    <property type="match status" value="1"/>
</dbReference>
<evidence type="ECO:0000256" key="1">
    <source>
        <dbReference type="ARBA" id="ARBA00009995"/>
    </source>
</evidence>
<dbReference type="Gene3D" id="3.40.50.2000">
    <property type="entry name" value="Glycogen Phosphorylase B"/>
    <property type="match status" value="2"/>
</dbReference>
<dbReference type="InterPro" id="IPR050426">
    <property type="entry name" value="Glycosyltransferase_28"/>
</dbReference>
<sequence length="392" mass="41750">MTTPLPHHIAMVASPAISHVLPSLELIKELVAHGHRVTYATHESMAGAIKPTGAELVPMPTVLPVEDRQWPEDPVAGMGIFLDDAIGALPHLHAFYDAEPADLYLYDIGGYAARALAESQQRRFVQLSPTFVAWEGYAEEVGAQMRQMPGYDGYLDRFSAWLSEAGGVTGDPETFAGAPQRALALVPRAMQPNADKVDGDVVTFVGPCFALDSDETWTRPAAAEHVLLVSLGSAYTGDADFFRACVEAYAALPGWHVVMSIGTQLDPAALGDLPGNVEVHSWLPQRAILAEADAFLTHAGMGGSSEGLLAGVPMIAVPQAVDQFMNADRLVELGVARRVDAEDVTAAVLRTALVELLDDPDRAARSAQLRADALAEGGTRRAADLVEGMLGR</sequence>
<keyword evidence="2 4" id="KW-0808">Transferase</keyword>
<keyword evidence="5" id="KW-1185">Reference proteome</keyword>
<comment type="caution">
    <text evidence="4">The sequence shown here is derived from an EMBL/GenBank/DDBJ whole genome shotgun (WGS) entry which is preliminary data.</text>
</comment>
<dbReference type="GO" id="GO:0017000">
    <property type="term" value="P:antibiotic biosynthetic process"/>
    <property type="evidence" value="ECO:0007669"/>
    <property type="project" value="UniProtKB-ARBA"/>
</dbReference>
<evidence type="ECO:0000313" key="4">
    <source>
        <dbReference type="EMBL" id="TQL68531.1"/>
    </source>
</evidence>
<dbReference type="CDD" id="cd03784">
    <property type="entry name" value="GT1_Gtf-like"/>
    <property type="match status" value="1"/>
</dbReference>
<dbReference type="GO" id="GO:0016758">
    <property type="term" value="F:hexosyltransferase activity"/>
    <property type="evidence" value="ECO:0007669"/>
    <property type="project" value="InterPro"/>
</dbReference>